<dbReference type="Pfam" id="PF01370">
    <property type="entry name" value="Epimerase"/>
    <property type="match status" value="1"/>
</dbReference>
<name>A0ABV4C089_9MYCO</name>
<dbReference type="Proteomes" id="UP001564760">
    <property type="component" value="Unassembled WGS sequence"/>
</dbReference>
<sequence length="331" mass="35223">MHIAVTGGTGYLGAHIVSGLLAAGHSVHLLVEPHWSNDVLMGCFTSAGPVSVLRADLRAPGVVDALLDGCDAVLYGAGVVGTDNRREQLMWDINAHAAERVMRRGVALGLDPIVLVSSYSALFPPPGRMIGPDSPTAQGRSAYARTKSHADRVARELQRQGAPVVVTYPSSVVGPALHTPPGITEQGWGTMVRFRVAPRLRGAGMQMIDVRDVADVHERLMRPGRGPRRYLCGGQMLTFDAMISAIERGSGHRIRRIPMSASMFRLVGRLSDLAAAVVPLGSGFSFEAAQLITAAIPTDDSETLRDLHVAWRSATEAIIATFDLGSVAEAP</sequence>
<dbReference type="Gene3D" id="3.40.50.720">
    <property type="entry name" value="NAD(P)-binding Rossmann-like Domain"/>
    <property type="match status" value="1"/>
</dbReference>
<keyword evidence="3" id="KW-1185">Reference proteome</keyword>
<dbReference type="EMBL" id="JBGEDP010000001">
    <property type="protein sequence ID" value="MEY8015947.1"/>
    <property type="molecule type" value="Genomic_DNA"/>
</dbReference>
<accession>A0ABV4C089</accession>
<evidence type="ECO:0000259" key="1">
    <source>
        <dbReference type="Pfam" id="PF01370"/>
    </source>
</evidence>
<proteinExistence type="predicted"/>
<dbReference type="InterPro" id="IPR051783">
    <property type="entry name" value="NAD(P)-dependent_oxidoreduct"/>
</dbReference>
<gene>
    <name evidence="2" type="ORF">AB8998_13480</name>
</gene>
<evidence type="ECO:0000313" key="2">
    <source>
        <dbReference type="EMBL" id="MEY8015947.1"/>
    </source>
</evidence>
<comment type="caution">
    <text evidence="2">The sequence shown here is derived from an EMBL/GenBank/DDBJ whole genome shotgun (WGS) entry which is preliminary data.</text>
</comment>
<dbReference type="PANTHER" id="PTHR48079">
    <property type="entry name" value="PROTEIN YEEZ"/>
    <property type="match status" value="1"/>
</dbReference>
<dbReference type="InterPro" id="IPR001509">
    <property type="entry name" value="Epimerase_deHydtase"/>
</dbReference>
<reference evidence="2 3" key="1">
    <citation type="submission" date="2024-08" db="EMBL/GenBank/DDBJ databases">
        <title>Mycobacterium servetensis sp. nov., a novel rapid-growing mycobacterial species recovered from a human patient in Zaragoza, Spain.</title>
        <authorList>
            <person name="Tristancho-Baro A.I."/>
            <person name="Buenestado-Serrano S."/>
            <person name="Garcia De Viedma D."/>
            <person name="Milagro-Beamonte A."/>
            <person name="Burillo N."/>
            <person name="Sanz S."/>
            <person name="Lopez-Calleja A.I."/>
            <person name="Penas-Utrilla D."/>
            <person name="Guardingo M."/>
            <person name="Garcia M.J."/>
            <person name="Vinuelas-Bayon J."/>
        </authorList>
    </citation>
    <scope>NUCLEOTIDE SEQUENCE [LARGE SCALE GENOMIC DNA]</scope>
    <source>
        <strain evidence="3">HUMS_12744610</strain>
    </source>
</reference>
<feature type="domain" description="NAD-dependent epimerase/dehydratase" evidence="1">
    <location>
        <begin position="3"/>
        <end position="233"/>
    </location>
</feature>
<evidence type="ECO:0000313" key="3">
    <source>
        <dbReference type="Proteomes" id="UP001564760"/>
    </source>
</evidence>
<dbReference type="SUPFAM" id="SSF51735">
    <property type="entry name" value="NAD(P)-binding Rossmann-fold domains"/>
    <property type="match status" value="1"/>
</dbReference>
<protein>
    <submittedName>
        <fullName evidence="2">NAD-dependent epimerase/dehydratase family protein</fullName>
    </submittedName>
</protein>
<dbReference type="RefSeq" id="WP_369738380.1">
    <property type="nucleotide sequence ID" value="NZ_JBGEDP010000001.1"/>
</dbReference>
<dbReference type="InterPro" id="IPR036291">
    <property type="entry name" value="NAD(P)-bd_dom_sf"/>
</dbReference>
<organism evidence="2 3">
    <name type="scientific">Mycobacterium servetii</name>
    <dbReference type="NCBI Taxonomy" id="3237418"/>
    <lineage>
        <taxon>Bacteria</taxon>
        <taxon>Bacillati</taxon>
        <taxon>Actinomycetota</taxon>
        <taxon>Actinomycetes</taxon>
        <taxon>Mycobacteriales</taxon>
        <taxon>Mycobacteriaceae</taxon>
        <taxon>Mycobacterium</taxon>
    </lineage>
</organism>
<dbReference type="PANTHER" id="PTHR48079:SF6">
    <property type="entry name" value="NAD(P)-BINDING DOMAIN-CONTAINING PROTEIN-RELATED"/>
    <property type="match status" value="1"/>
</dbReference>